<accession>A0ABU5GZ71</accession>
<keyword evidence="1" id="KW-1133">Transmembrane helix</keyword>
<evidence type="ECO:0000313" key="3">
    <source>
        <dbReference type="Proteomes" id="UP001291309"/>
    </source>
</evidence>
<evidence type="ECO:0008006" key="4">
    <source>
        <dbReference type="Google" id="ProtNLM"/>
    </source>
</evidence>
<dbReference type="Proteomes" id="UP001291309">
    <property type="component" value="Unassembled WGS sequence"/>
</dbReference>
<gene>
    <name evidence="2" type="ORF">SYV04_08765</name>
</gene>
<keyword evidence="3" id="KW-1185">Reference proteome</keyword>
<keyword evidence="1" id="KW-0812">Transmembrane</keyword>
<feature type="transmembrane region" description="Helical" evidence="1">
    <location>
        <begin position="78"/>
        <end position="96"/>
    </location>
</feature>
<evidence type="ECO:0000256" key="1">
    <source>
        <dbReference type="SAM" id="Phobius"/>
    </source>
</evidence>
<proteinExistence type="predicted"/>
<reference evidence="2 3" key="1">
    <citation type="submission" date="2023-12" db="EMBL/GenBank/DDBJ databases">
        <title>the genome sequence of Hyalangium sp. s54d21.</title>
        <authorList>
            <person name="Zhang X."/>
        </authorList>
    </citation>
    <scope>NUCLEOTIDE SEQUENCE [LARGE SCALE GENOMIC DNA]</scope>
    <source>
        <strain evidence="3">s54d21</strain>
    </source>
</reference>
<dbReference type="RefSeq" id="WP_321545194.1">
    <property type="nucleotide sequence ID" value="NZ_JAXIVS010000002.1"/>
</dbReference>
<keyword evidence="1" id="KW-0472">Membrane</keyword>
<name>A0ABU5GZ71_9BACT</name>
<evidence type="ECO:0000313" key="2">
    <source>
        <dbReference type="EMBL" id="MDY7226475.1"/>
    </source>
</evidence>
<dbReference type="EMBL" id="JAXIVS010000002">
    <property type="protein sequence ID" value="MDY7226475.1"/>
    <property type="molecule type" value="Genomic_DNA"/>
</dbReference>
<comment type="caution">
    <text evidence="2">The sequence shown here is derived from an EMBL/GenBank/DDBJ whole genome shotgun (WGS) entry which is preliminary data.</text>
</comment>
<organism evidence="2 3">
    <name type="scientific">Hyalangium rubrum</name>
    <dbReference type="NCBI Taxonomy" id="3103134"/>
    <lineage>
        <taxon>Bacteria</taxon>
        <taxon>Pseudomonadati</taxon>
        <taxon>Myxococcota</taxon>
        <taxon>Myxococcia</taxon>
        <taxon>Myxococcales</taxon>
        <taxon>Cystobacterineae</taxon>
        <taxon>Archangiaceae</taxon>
        <taxon>Hyalangium</taxon>
    </lineage>
</organism>
<sequence>MTPESRRIPDALLDRYLSGALDPEAKRQLEATLAQSPWDKARLAELRADSAAFLLQHPPAPFVARVQKAERPAWWRSWPVLLAPALATAMLTLLVFQPQIEQLLQTLIEGDPYTVKGSVMLVLHRKVGESSVQVSSGDTLSPGDAIRFEAKASNNGFLAVVGRDAKGVITVYHPFGGTAAHPYEASQPLLPEAVALDDTLGREDVYALFSQQAFELDWAVRALEEGRSLPQAAPKGISVGHTFFVKK</sequence>
<protein>
    <recommendedName>
        <fullName evidence="4">ActD-like protein</fullName>
    </recommendedName>
</protein>